<dbReference type="AlphaFoldDB" id="K0TAW4"/>
<evidence type="ECO:0000313" key="3">
    <source>
        <dbReference type="Proteomes" id="UP000266841"/>
    </source>
</evidence>
<feature type="region of interest" description="Disordered" evidence="1">
    <location>
        <begin position="1"/>
        <end position="58"/>
    </location>
</feature>
<feature type="compositionally biased region" description="Basic and acidic residues" evidence="1">
    <location>
        <begin position="14"/>
        <end position="24"/>
    </location>
</feature>
<organism evidence="2 3">
    <name type="scientific">Thalassiosira oceanica</name>
    <name type="common">Marine diatom</name>
    <dbReference type="NCBI Taxonomy" id="159749"/>
    <lineage>
        <taxon>Eukaryota</taxon>
        <taxon>Sar</taxon>
        <taxon>Stramenopiles</taxon>
        <taxon>Ochrophyta</taxon>
        <taxon>Bacillariophyta</taxon>
        <taxon>Coscinodiscophyceae</taxon>
        <taxon>Thalassiosirophycidae</taxon>
        <taxon>Thalassiosirales</taxon>
        <taxon>Thalassiosiraceae</taxon>
        <taxon>Thalassiosira</taxon>
    </lineage>
</organism>
<protein>
    <submittedName>
        <fullName evidence="2">Uncharacterized protein</fullName>
    </submittedName>
</protein>
<proteinExistence type="predicted"/>
<comment type="caution">
    <text evidence="2">The sequence shown here is derived from an EMBL/GenBank/DDBJ whole genome shotgun (WGS) entry which is preliminary data.</text>
</comment>
<feature type="compositionally biased region" description="Basic and acidic residues" evidence="1">
    <location>
        <begin position="33"/>
        <end position="44"/>
    </location>
</feature>
<accession>K0TAW4</accession>
<evidence type="ECO:0000256" key="1">
    <source>
        <dbReference type="SAM" id="MobiDB-lite"/>
    </source>
</evidence>
<name>K0TAW4_THAOC</name>
<feature type="non-terminal residue" evidence="2">
    <location>
        <position position="1"/>
    </location>
</feature>
<sequence>DDDDETAAGSDGGRASDAHNKENEANLLPFRTAESHVKPSELNHHQRPALSPQPMPPQTWRRLAAAAKEKKECGDSARFRTEKSVRNMFSGI</sequence>
<reference evidence="2 3" key="1">
    <citation type="journal article" date="2012" name="Genome Biol.">
        <title>Genome and low-iron response of an oceanic diatom adapted to chronic iron limitation.</title>
        <authorList>
            <person name="Lommer M."/>
            <person name="Specht M."/>
            <person name="Roy A.S."/>
            <person name="Kraemer L."/>
            <person name="Andreson R."/>
            <person name="Gutowska M.A."/>
            <person name="Wolf J."/>
            <person name="Bergner S.V."/>
            <person name="Schilhabel M.B."/>
            <person name="Klostermeier U.C."/>
            <person name="Beiko R.G."/>
            <person name="Rosenstiel P."/>
            <person name="Hippler M."/>
            <person name="Laroche J."/>
        </authorList>
    </citation>
    <scope>NUCLEOTIDE SEQUENCE [LARGE SCALE GENOMIC DNA]</scope>
    <source>
        <strain evidence="2 3">CCMP1005</strain>
    </source>
</reference>
<keyword evidence="3" id="KW-1185">Reference proteome</keyword>
<gene>
    <name evidence="2" type="ORF">THAOC_02349</name>
</gene>
<dbReference type="Proteomes" id="UP000266841">
    <property type="component" value="Unassembled WGS sequence"/>
</dbReference>
<evidence type="ECO:0000313" key="2">
    <source>
        <dbReference type="EMBL" id="EJK75908.1"/>
    </source>
</evidence>
<dbReference type="EMBL" id="AGNL01002655">
    <property type="protein sequence ID" value="EJK75908.1"/>
    <property type="molecule type" value="Genomic_DNA"/>
</dbReference>